<dbReference type="InterPro" id="IPR001599">
    <property type="entry name" value="Macroglobln_a2"/>
</dbReference>
<dbReference type="InterPro" id="IPR009048">
    <property type="entry name" value="A-macroglobulin_rcpt-bd"/>
</dbReference>
<dbReference type="Gene3D" id="6.20.50.160">
    <property type="match status" value="1"/>
</dbReference>
<dbReference type="Pfam" id="PF07678">
    <property type="entry name" value="TED_complement"/>
    <property type="match status" value="2"/>
</dbReference>
<dbReference type="InterPro" id="IPR050473">
    <property type="entry name" value="A2M/Complement_sys"/>
</dbReference>
<organism evidence="14 15">
    <name type="scientific">Ornithorhynchus anatinus</name>
    <name type="common">Duckbill platypus</name>
    <dbReference type="NCBI Taxonomy" id="9258"/>
    <lineage>
        <taxon>Eukaryota</taxon>
        <taxon>Metazoa</taxon>
        <taxon>Chordata</taxon>
        <taxon>Craniata</taxon>
        <taxon>Vertebrata</taxon>
        <taxon>Euteleostomi</taxon>
        <taxon>Mammalia</taxon>
        <taxon>Monotremata</taxon>
        <taxon>Ornithorhynchidae</taxon>
        <taxon>Ornithorhynchus</taxon>
    </lineage>
</organism>
<evidence type="ECO:0000256" key="10">
    <source>
        <dbReference type="SAM" id="SignalP"/>
    </source>
</evidence>
<dbReference type="SMART" id="SM01360">
    <property type="entry name" value="A2M"/>
    <property type="match status" value="1"/>
</dbReference>
<comment type="subcellular location">
    <subcellularLocation>
        <location evidence="1">Secreted</location>
    </subcellularLocation>
</comment>
<evidence type="ECO:0000256" key="8">
    <source>
        <dbReference type="ARBA" id="ARBA00023180"/>
    </source>
</evidence>
<feature type="domain" description="Alpha-2-macroglobulin" evidence="12">
    <location>
        <begin position="728"/>
        <end position="818"/>
    </location>
</feature>
<dbReference type="SUPFAM" id="SSF81296">
    <property type="entry name" value="E set domains"/>
    <property type="match status" value="1"/>
</dbReference>
<evidence type="ECO:0000256" key="9">
    <source>
        <dbReference type="SAM" id="MobiDB-lite"/>
    </source>
</evidence>
<accession>F6SVB5</accession>
<reference evidence="14" key="2">
    <citation type="submission" date="2025-08" db="UniProtKB">
        <authorList>
            <consortium name="Ensembl"/>
        </authorList>
    </citation>
    <scope>IDENTIFICATION</scope>
    <source>
        <strain evidence="14">Glennie</strain>
    </source>
</reference>
<dbReference type="SUPFAM" id="SSF48239">
    <property type="entry name" value="Terpenoid cyclases/Protein prenyltransferases"/>
    <property type="match status" value="1"/>
</dbReference>
<evidence type="ECO:0000256" key="4">
    <source>
        <dbReference type="ARBA" id="ARBA00022690"/>
    </source>
</evidence>
<dbReference type="SUPFAM" id="SSF49410">
    <property type="entry name" value="Alpha-macroglobulin receptor domain"/>
    <property type="match status" value="1"/>
</dbReference>
<dbReference type="GO" id="GO:0004867">
    <property type="term" value="F:serine-type endopeptidase inhibitor activity"/>
    <property type="evidence" value="ECO:0007669"/>
    <property type="project" value="UniProtKB-KW"/>
</dbReference>
<evidence type="ECO:0000256" key="7">
    <source>
        <dbReference type="ARBA" id="ARBA00023157"/>
    </source>
</evidence>
<evidence type="ECO:0000256" key="5">
    <source>
        <dbReference type="ARBA" id="ARBA00022729"/>
    </source>
</evidence>
<dbReference type="FunFam" id="2.60.40.1930:FF:000001">
    <property type="entry name" value="CD109 isoform 3"/>
    <property type="match status" value="1"/>
</dbReference>
<dbReference type="HOGENOM" id="CLU_001634_3_1_1"/>
<sequence>MWIKILWGVCLLHLASCQAPETQYVLLVPSVLQGASLDKACVQLFNLTESVSLSAVLDYQGATTKIFEETVTGKNFFKCGSFLVPEANPDPLAFITFSAKGNTLNLEERRSVAIRKIERAIFVQTDKPIYKPGQNVLFRVVALDTEFKPIEETYPIITLQDPEQNRIFQWLDVKAVKGIVQLSFQLIPEPILGQYSIVVETSTEEKTYHWFTVEEYVLPKFQMTVTAPSTVLVRDPEFKVNVCASYTYGQPVQGGVQLSVCRRDNSYGKCQKNPDGLCRNYNAQLGKDGCVSQVIETNPFEFNRSGYWMSLNVKAVFTEAGTGVQLTESKYIYISSNVARMSFRGMDDVYKQGVPFFGQIMLQEVNDSPIPNEVIRLYLDDKYVGNFTTDKDGVAQFSIDTSEILLPRAILKATYKTNENCYGDGWVMPTYPEATYYITRFYSKTNSFLKIVPEEKELKCDQQKMVTVHYLLNKEGFGSTTDSITFYYLVMVRGEIVLHDQVTKNIRDGMSGTFSISLKVSSDLAPAAVLLVYTLHPRGEMVTDSITLQVEKCFKNKVNISFSEDQGSPGSNVTLRVTAATKSLCALRAVDQSVLLLSPESELSAQSVYNNLQVWNRYGYYFNGLNLEDSKQEPCIQRENIYSNGIYYTPVEADFGRDAYDVVREIGLKVFTNSHLRKPVLCKKQFEFPERPLPRDEIPLMKEGFAHASIPAGSNAIIQTVRKFFPETWIWNLITTDSKGQASLPVTIPDTITEWKASGFCLNDQVGFGISPTTSLKSFQPFFVDLLLPYSVVRGEEFALKANVFNYLDSCIQISSALSASNDYQAEPFSTGDDNKCICKKEKKSYAWFITPKTLGTTNLTITAETKPNTGDCGNETPKPMIRRRDTLIKPLLVEPEGIEKEVTQGSLICTKGSPKSEPLALKLPANLVEGSARAYFSVLGDILGSAMRNLQNLLRMPFGCGEQNMVLFSPNIYILDYLNQTQQLTEEIKSKAIGYLSQGYQKQLSYKHPDGSYSTFGTKDQEGNAWLTAFVYKSFAQARRYVYIDKDVQSQTLIWLLSKQTSNGCFESTGKLFNNALKLLSNGPSGAWRSPTDQPACHPTSEARNWRGQTWPSCSPSSNGDAEGSRLGHRQIRAQGGVDDQLSLTAYITAALLEAGHPLSFPAVQKGLQCLEAATNLGVKHTYDQALLAYTFSLAGKEDKRDFLLKELKKTEKKVGGSVHWEREEKPSVAASPFFFARAPSAEVEITSYILLVILSRPALTAEDLSYASQIVQWVAKQQNPYGGFSSTQDTIVALQALTVFQRLTFSKEGQNSVRIFSGKPFEKAFQVDHRNRLLLQQNALPSPRGNYTVEVTGNGCVYVQAILRYNIMQPKQTSGFSLAVQTHNASCNNPLQTKFDLMISASYTGKRDKSNMAIIDVKMLSGFTVVKSSVEKLQDAQTVQRVETKINHVYFYLESVTRKQIQFSFSIEQDIPVSNIKPASVQLYDYYETDEFALAEYNTPCGQVSQ</sequence>
<evidence type="ECO:0000313" key="15">
    <source>
        <dbReference type="Proteomes" id="UP000002279"/>
    </source>
</evidence>
<evidence type="ECO:0000256" key="6">
    <source>
        <dbReference type="ARBA" id="ARBA00022900"/>
    </source>
</evidence>
<feature type="compositionally biased region" description="Polar residues" evidence="9">
    <location>
        <begin position="1108"/>
        <end position="1121"/>
    </location>
</feature>
<dbReference type="Gene3D" id="2.60.40.10">
    <property type="entry name" value="Immunoglobulins"/>
    <property type="match status" value="2"/>
</dbReference>
<dbReference type="Proteomes" id="UP000002279">
    <property type="component" value="Chromosome 17"/>
</dbReference>
<dbReference type="InParanoid" id="F6SVB5"/>
<dbReference type="Gene3D" id="1.50.10.20">
    <property type="match status" value="1"/>
</dbReference>
<dbReference type="SMART" id="SM01359">
    <property type="entry name" value="A2M_N_2"/>
    <property type="match status" value="1"/>
</dbReference>
<gene>
    <name evidence="14" type="primary">LOC100077982</name>
</gene>
<dbReference type="InterPro" id="IPR036595">
    <property type="entry name" value="A-macroglobulin_rcpt-bd_sf"/>
</dbReference>
<dbReference type="Gene3D" id="2.60.40.1930">
    <property type="match status" value="2"/>
</dbReference>
<dbReference type="InterPro" id="IPR011626">
    <property type="entry name" value="Alpha-macroglobulin_TED"/>
</dbReference>
<dbReference type="Pfam" id="PF17789">
    <property type="entry name" value="MG4"/>
    <property type="match status" value="1"/>
</dbReference>
<dbReference type="Pfam" id="PF17791">
    <property type="entry name" value="MG3"/>
    <property type="match status" value="1"/>
</dbReference>
<name>F6SVB5_ORNAN</name>
<keyword evidence="8" id="KW-0325">Glycoprotein</keyword>
<dbReference type="Gene3D" id="2.20.130.20">
    <property type="match status" value="1"/>
</dbReference>
<protein>
    <recommendedName>
        <fullName evidence="16">Ovostatin</fullName>
    </recommendedName>
</protein>
<dbReference type="InterPro" id="IPR040839">
    <property type="entry name" value="MG4"/>
</dbReference>
<evidence type="ECO:0000259" key="12">
    <source>
        <dbReference type="SMART" id="SM01360"/>
    </source>
</evidence>
<evidence type="ECO:0000259" key="13">
    <source>
        <dbReference type="SMART" id="SM01361"/>
    </source>
</evidence>
<dbReference type="InterPro" id="IPR002890">
    <property type="entry name" value="MG2"/>
</dbReference>
<dbReference type="GeneTree" id="ENSGT00940000158779"/>
<proteinExistence type="inferred from homology"/>
<dbReference type="GO" id="GO:0005615">
    <property type="term" value="C:extracellular space"/>
    <property type="evidence" value="ECO:0007669"/>
    <property type="project" value="InterPro"/>
</dbReference>
<dbReference type="Gene3D" id="2.60.40.1940">
    <property type="match status" value="1"/>
</dbReference>
<feature type="signal peptide" evidence="10">
    <location>
        <begin position="1"/>
        <end position="17"/>
    </location>
</feature>
<evidence type="ECO:0008006" key="16">
    <source>
        <dbReference type="Google" id="ProtNLM"/>
    </source>
</evidence>
<feature type="region of interest" description="Disordered" evidence="9">
    <location>
        <begin position="1086"/>
        <end position="1128"/>
    </location>
</feature>
<dbReference type="InterPro" id="IPR047565">
    <property type="entry name" value="Alpha-macroglob_thiol-ester_cl"/>
</dbReference>
<keyword evidence="4" id="KW-0646">Protease inhibitor</keyword>
<dbReference type="InterPro" id="IPR014756">
    <property type="entry name" value="Ig_E-set"/>
</dbReference>
<dbReference type="PANTHER" id="PTHR11412">
    <property type="entry name" value="MACROGLOBULIN / COMPLEMENT"/>
    <property type="match status" value="1"/>
</dbReference>
<keyword evidence="7" id="KW-1015">Disulfide bond</keyword>
<dbReference type="Pfam" id="PF01835">
    <property type="entry name" value="MG2"/>
    <property type="match status" value="1"/>
</dbReference>
<dbReference type="Gene3D" id="2.60.40.690">
    <property type="entry name" value="Alpha-macroglobulin, receptor-binding domain"/>
    <property type="match status" value="1"/>
</dbReference>
<feature type="domain" description="Alpha-2-macroglobulin bait region" evidence="11">
    <location>
        <begin position="449"/>
        <end position="597"/>
    </location>
</feature>
<dbReference type="SMART" id="SM01419">
    <property type="entry name" value="Thiol-ester_cl"/>
    <property type="match status" value="1"/>
</dbReference>
<keyword evidence="5 10" id="KW-0732">Signal</keyword>
<dbReference type="InterPro" id="IPR041555">
    <property type="entry name" value="MG3"/>
</dbReference>
<evidence type="ECO:0000259" key="11">
    <source>
        <dbReference type="SMART" id="SM01359"/>
    </source>
</evidence>
<dbReference type="CDD" id="cd02897">
    <property type="entry name" value="A2M_2"/>
    <property type="match status" value="1"/>
</dbReference>
<dbReference type="Pfam" id="PF07703">
    <property type="entry name" value="A2M_BRD"/>
    <property type="match status" value="1"/>
</dbReference>
<keyword evidence="6" id="KW-0722">Serine protease inhibitor</keyword>
<dbReference type="Ensembl" id="ENSOANT00000015364.4">
    <property type="protein sequence ID" value="ENSOANP00000015361.4"/>
    <property type="gene ID" value="ENSOANG00000009674.4"/>
</dbReference>
<keyword evidence="3" id="KW-0964">Secreted</keyword>
<evidence type="ECO:0000256" key="2">
    <source>
        <dbReference type="ARBA" id="ARBA00010952"/>
    </source>
</evidence>
<dbReference type="InterPro" id="IPR019742">
    <property type="entry name" value="MacrogloblnA2_CS"/>
</dbReference>
<evidence type="ECO:0000313" key="14">
    <source>
        <dbReference type="Ensembl" id="ENSOANP00000015361.4"/>
    </source>
</evidence>
<reference evidence="14 15" key="1">
    <citation type="journal article" date="2008" name="Nature">
        <title>Genome analysis of the platypus reveals unique signatures of evolution.</title>
        <authorList>
            <person name="Warren W.C."/>
            <person name="Hillier L.W."/>
            <person name="Marshall Graves J.A."/>
            <person name="Birney E."/>
            <person name="Ponting C.P."/>
            <person name="Grutzner F."/>
            <person name="Belov K."/>
            <person name="Miller W."/>
            <person name="Clarke L."/>
            <person name="Chinwalla A.T."/>
            <person name="Yang S.P."/>
            <person name="Heger A."/>
            <person name="Locke D.P."/>
            <person name="Miethke P."/>
            <person name="Waters P.D."/>
            <person name="Veyrunes F."/>
            <person name="Fulton L."/>
            <person name="Fulton B."/>
            <person name="Graves T."/>
            <person name="Wallis J."/>
            <person name="Puente X.S."/>
            <person name="Lopez-Otin C."/>
            <person name="Ordonez G.R."/>
            <person name="Eichler E.E."/>
            <person name="Chen L."/>
            <person name="Cheng Z."/>
            <person name="Deakin J.E."/>
            <person name="Alsop A."/>
            <person name="Thompson K."/>
            <person name="Kirby P."/>
            <person name="Papenfuss A.T."/>
            <person name="Wakefield M.J."/>
            <person name="Olender T."/>
            <person name="Lancet D."/>
            <person name="Huttley G.A."/>
            <person name="Smit A.F."/>
            <person name="Pask A."/>
            <person name="Temple-Smith P."/>
            <person name="Batzer M.A."/>
            <person name="Walker J.A."/>
            <person name="Konkel M.K."/>
            <person name="Harris R.S."/>
            <person name="Whittington C.M."/>
            <person name="Wong E.S."/>
            <person name="Gemmell N.J."/>
            <person name="Buschiazzo E."/>
            <person name="Vargas Jentzsch I.M."/>
            <person name="Merkel A."/>
            <person name="Schmitz J."/>
            <person name="Zemann A."/>
            <person name="Churakov G."/>
            <person name="Kriegs J.O."/>
            <person name="Brosius J."/>
            <person name="Murchison E.P."/>
            <person name="Sachidanandam R."/>
            <person name="Smith C."/>
            <person name="Hannon G.J."/>
            <person name="Tsend-Ayush E."/>
            <person name="McMillan D."/>
            <person name="Attenborough R."/>
            <person name="Rens W."/>
            <person name="Ferguson-Smith M."/>
            <person name="Lefevre C.M."/>
            <person name="Sharp J.A."/>
            <person name="Nicholas K.R."/>
            <person name="Ray D.A."/>
            <person name="Kube M."/>
            <person name="Reinhardt R."/>
            <person name="Pringle T.H."/>
            <person name="Taylor J."/>
            <person name="Jones R.C."/>
            <person name="Nixon B."/>
            <person name="Dacheux J.L."/>
            <person name="Niwa H."/>
            <person name="Sekita Y."/>
            <person name="Huang X."/>
            <person name="Stark A."/>
            <person name="Kheradpour P."/>
            <person name="Kellis M."/>
            <person name="Flicek P."/>
            <person name="Chen Y."/>
            <person name="Webber C."/>
            <person name="Hardison R."/>
            <person name="Nelson J."/>
            <person name="Hallsworth-Pepin K."/>
            <person name="Delehaunty K."/>
            <person name="Markovic C."/>
            <person name="Minx P."/>
            <person name="Feng Y."/>
            <person name="Kremitzki C."/>
            <person name="Mitreva M."/>
            <person name="Glasscock J."/>
            <person name="Wylie T."/>
            <person name="Wohldmann P."/>
            <person name="Thiru P."/>
            <person name="Nhan M.N."/>
            <person name="Pohl C.S."/>
            <person name="Smith S.M."/>
            <person name="Hou S."/>
            <person name="Nefedov M."/>
            <person name="de Jong P.J."/>
            <person name="Renfree M.B."/>
            <person name="Mardis E.R."/>
            <person name="Wilson R.K."/>
        </authorList>
    </citation>
    <scope>NUCLEOTIDE SEQUENCE [LARGE SCALE GENOMIC DNA]</scope>
    <source>
        <strain evidence="14 15">Glennie</strain>
    </source>
</reference>
<feature type="domain" description="Alpha-macroglobulin receptor-binding" evidence="13">
    <location>
        <begin position="1412"/>
        <end position="1499"/>
    </location>
</feature>
<dbReference type="OMA" id="ECADFIW"/>
<reference evidence="14" key="3">
    <citation type="submission" date="2025-09" db="UniProtKB">
        <authorList>
            <consortium name="Ensembl"/>
        </authorList>
    </citation>
    <scope>IDENTIFICATION</scope>
    <source>
        <strain evidence="14">Glennie</strain>
    </source>
</reference>
<keyword evidence="15" id="KW-1185">Reference proteome</keyword>
<dbReference type="Bgee" id="ENSOANG00000009674">
    <property type="expression patterns" value="Expressed in testis and 4 other cell types or tissues"/>
</dbReference>
<dbReference type="Pfam" id="PF00207">
    <property type="entry name" value="A2M"/>
    <property type="match status" value="1"/>
</dbReference>
<comment type="similarity">
    <text evidence="2">Belongs to the protease inhibitor I39 (alpha-2-macroglobulin) family.</text>
</comment>
<dbReference type="InterPro" id="IPR011625">
    <property type="entry name" value="A2M_N_BRD"/>
</dbReference>
<dbReference type="InterPro" id="IPR041813">
    <property type="entry name" value="A2M_TED"/>
</dbReference>
<dbReference type="PROSITE" id="PS00477">
    <property type="entry name" value="ALPHA_2_MACROGLOBULIN"/>
    <property type="match status" value="1"/>
</dbReference>
<dbReference type="PANTHER" id="PTHR11412:SF173">
    <property type="entry name" value="OVOSTATIN"/>
    <property type="match status" value="1"/>
</dbReference>
<dbReference type="Pfam" id="PF07677">
    <property type="entry name" value="A2M_recep"/>
    <property type="match status" value="1"/>
</dbReference>
<dbReference type="InterPro" id="IPR013783">
    <property type="entry name" value="Ig-like_fold"/>
</dbReference>
<evidence type="ECO:0000256" key="3">
    <source>
        <dbReference type="ARBA" id="ARBA00022525"/>
    </source>
</evidence>
<feature type="chain" id="PRO_5028085091" description="Ovostatin" evidence="10">
    <location>
        <begin position="18"/>
        <end position="1508"/>
    </location>
</feature>
<evidence type="ECO:0000256" key="1">
    <source>
        <dbReference type="ARBA" id="ARBA00004613"/>
    </source>
</evidence>
<dbReference type="InterPro" id="IPR008930">
    <property type="entry name" value="Terpenoid_cyclase/PrenylTrfase"/>
</dbReference>
<dbReference type="SMART" id="SM01361">
    <property type="entry name" value="A2M_recep"/>
    <property type="match status" value="1"/>
</dbReference>